<organism evidence="1 2">
    <name type="scientific">Delftia tsuruhatensis</name>
    <dbReference type="NCBI Taxonomy" id="180282"/>
    <lineage>
        <taxon>Bacteria</taxon>
        <taxon>Pseudomonadati</taxon>
        <taxon>Pseudomonadota</taxon>
        <taxon>Betaproteobacteria</taxon>
        <taxon>Burkholderiales</taxon>
        <taxon>Comamonadaceae</taxon>
        <taxon>Delftia</taxon>
    </lineage>
</organism>
<gene>
    <name evidence="1" type="ORF">BI380_32605</name>
</gene>
<accession>A0ABN4SQG0</accession>
<evidence type="ECO:0000313" key="2">
    <source>
        <dbReference type="Proteomes" id="UP000095607"/>
    </source>
</evidence>
<name>A0ABN4SQG0_9BURK</name>
<dbReference type="Proteomes" id="UP000095607">
    <property type="component" value="Chromosome"/>
</dbReference>
<keyword evidence="2" id="KW-1185">Reference proteome</keyword>
<proteinExistence type="predicted"/>
<sequence>MMQTDDQKFDAEVRAFVASFGCVQRTRYGRWLAWLDPTHDFVREGLQPPGQVNVYLHGEPTCTTQNSYWDGQPPIGFARGKPLFGGPLDLRKSADRELWRQAWAARPYFESAESARRKIEDWIWDNRPDIVRTARNEVREAIAYRRRMNWKAREQAHA</sequence>
<evidence type="ECO:0000313" key="1">
    <source>
        <dbReference type="EMBL" id="AOV05717.1"/>
    </source>
</evidence>
<reference evidence="1 2" key="1">
    <citation type="submission" date="2016-09" db="EMBL/GenBank/DDBJ databases">
        <title>Complete genome sequence of Deltia acidovorans CM13 isolated from murine proximal colonic tissue.</title>
        <authorList>
            <person name="Saffarian A."/>
        </authorList>
    </citation>
    <scope>NUCLEOTIDE SEQUENCE [LARGE SCALE GENOMIC DNA]</scope>
    <source>
        <strain evidence="1 2">CM13</strain>
    </source>
</reference>
<protein>
    <submittedName>
        <fullName evidence="1">Uncharacterized protein</fullName>
    </submittedName>
</protein>
<dbReference type="EMBL" id="CP017420">
    <property type="protein sequence ID" value="AOV05717.1"/>
    <property type="molecule type" value="Genomic_DNA"/>
</dbReference>
<dbReference type="RefSeq" id="WP_046240345.1">
    <property type="nucleotide sequence ID" value="NZ_CP017420.1"/>
</dbReference>